<dbReference type="PANTHER" id="PTHR21164">
    <property type="entry name" value="CHORISMATE MUTASE"/>
    <property type="match status" value="1"/>
</dbReference>
<accession>A0ABU2M7B7</accession>
<dbReference type="Pfam" id="PF07736">
    <property type="entry name" value="CM_1"/>
    <property type="match status" value="1"/>
</dbReference>
<name>A0ABU2M7B7_9ACTN</name>
<comment type="caution">
    <text evidence="2">The sequence shown here is derived from an EMBL/GenBank/DDBJ whole genome shotgun (WGS) entry which is preliminary data.</text>
</comment>
<sequence length="116" mass="12726">MLGAIRGAVGVSDDTRPAIRDATARLVRRVMERDRLAPADVECLWFTMTPDLTADVPPLVLREEGILDVPALCAADPVWEGAPQRTIRVMALARIGDDLPVDHVHPEGAGRDRPRR</sequence>
<keyword evidence="1" id="KW-0028">Amino-acid biosynthesis</keyword>
<protein>
    <recommendedName>
        <fullName evidence="1">chorismate mutase</fullName>
        <ecNumber evidence="1">5.4.99.5</ecNumber>
    </recommendedName>
</protein>
<keyword evidence="3" id="KW-1185">Reference proteome</keyword>
<evidence type="ECO:0000256" key="1">
    <source>
        <dbReference type="PROSITE-ProRule" id="PRU00514"/>
    </source>
</evidence>
<reference evidence="3" key="1">
    <citation type="submission" date="2023-07" db="EMBL/GenBank/DDBJ databases">
        <title>30 novel species of actinomycetes from the DSMZ collection.</title>
        <authorList>
            <person name="Nouioui I."/>
        </authorList>
    </citation>
    <scope>NUCLEOTIDE SEQUENCE [LARGE SCALE GENOMIC DNA]</scope>
    <source>
        <strain evidence="3">DSM 44743</strain>
    </source>
</reference>
<dbReference type="SUPFAM" id="SSF55298">
    <property type="entry name" value="YjgF-like"/>
    <property type="match status" value="1"/>
</dbReference>
<proteinExistence type="predicted"/>
<gene>
    <name evidence="2" type="ORF">RM479_09070</name>
</gene>
<dbReference type="InterPro" id="IPR008243">
    <property type="entry name" value="Chorismate_mutase_AroH"/>
</dbReference>
<evidence type="ECO:0000313" key="3">
    <source>
        <dbReference type="Proteomes" id="UP001183390"/>
    </source>
</evidence>
<comment type="catalytic activity">
    <reaction evidence="1">
        <text>chorismate = prephenate</text>
        <dbReference type="Rhea" id="RHEA:13897"/>
        <dbReference type="ChEBI" id="CHEBI:29748"/>
        <dbReference type="ChEBI" id="CHEBI:29934"/>
        <dbReference type="EC" id="5.4.99.5"/>
    </reaction>
</comment>
<dbReference type="PANTHER" id="PTHR21164:SF0">
    <property type="entry name" value="CHORISMATE MUTASE AROH"/>
    <property type="match status" value="1"/>
</dbReference>
<dbReference type="PROSITE" id="PS51167">
    <property type="entry name" value="CHORISMATE_MUT_1"/>
    <property type="match status" value="1"/>
</dbReference>
<organism evidence="2 3">
    <name type="scientific">Nocardiopsis lambiniae</name>
    <dbReference type="NCBI Taxonomy" id="3075539"/>
    <lineage>
        <taxon>Bacteria</taxon>
        <taxon>Bacillati</taxon>
        <taxon>Actinomycetota</taxon>
        <taxon>Actinomycetes</taxon>
        <taxon>Streptosporangiales</taxon>
        <taxon>Nocardiopsidaceae</taxon>
        <taxon>Nocardiopsis</taxon>
    </lineage>
</organism>
<keyword evidence="1 2" id="KW-0413">Isomerase</keyword>
<evidence type="ECO:0000313" key="2">
    <source>
        <dbReference type="EMBL" id="MDT0328564.1"/>
    </source>
</evidence>
<dbReference type="InterPro" id="IPR035959">
    <property type="entry name" value="RutC-like_sf"/>
</dbReference>
<keyword evidence="1" id="KW-0057">Aromatic amino acid biosynthesis</keyword>
<dbReference type="EC" id="5.4.99.5" evidence="1"/>
<dbReference type="Proteomes" id="UP001183390">
    <property type="component" value="Unassembled WGS sequence"/>
</dbReference>
<dbReference type="RefSeq" id="WP_311511306.1">
    <property type="nucleotide sequence ID" value="NZ_JAVREP010000004.1"/>
</dbReference>
<dbReference type="EMBL" id="JAVREP010000004">
    <property type="protein sequence ID" value="MDT0328564.1"/>
    <property type="molecule type" value="Genomic_DNA"/>
</dbReference>
<dbReference type="GO" id="GO:0004106">
    <property type="term" value="F:chorismate mutase activity"/>
    <property type="evidence" value="ECO:0007669"/>
    <property type="project" value="UniProtKB-EC"/>
</dbReference>
<dbReference type="Gene3D" id="3.30.1330.40">
    <property type="entry name" value="RutC-like"/>
    <property type="match status" value="1"/>
</dbReference>